<dbReference type="PANTHER" id="PTHR43047">
    <property type="entry name" value="TWO-COMPONENT HISTIDINE PROTEIN KINASE"/>
    <property type="match status" value="1"/>
</dbReference>
<keyword evidence="4 8" id="KW-0597">Phosphoprotein</keyword>
<dbReference type="InterPro" id="IPR011006">
    <property type="entry name" value="CheY-like_superfamily"/>
</dbReference>
<dbReference type="InterPro" id="IPR001789">
    <property type="entry name" value="Sig_transdc_resp-reg_receiver"/>
</dbReference>
<evidence type="ECO:0000256" key="10">
    <source>
        <dbReference type="SAM" id="MobiDB-lite"/>
    </source>
</evidence>
<proteinExistence type="predicted"/>
<dbReference type="Pfam" id="PF00672">
    <property type="entry name" value="HAMP"/>
    <property type="match status" value="1"/>
</dbReference>
<feature type="transmembrane region" description="Helical" evidence="11">
    <location>
        <begin position="250"/>
        <end position="269"/>
    </location>
</feature>
<dbReference type="PROSITE" id="PS50109">
    <property type="entry name" value="HIS_KIN"/>
    <property type="match status" value="1"/>
</dbReference>
<evidence type="ECO:0000256" key="9">
    <source>
        <dbReference type="SAM" id="Coils"/>
    </source>
</evidence>
<dbReference type="SMART" id="SM00331">
    <property type="entry name" value="PP2C_SIG"/>
    <property type="match status" value="1"/>
</dbReference>
<dbReference type="InterPro" id="IPR001932">
    <property type="entry name" value="PPM-type_phosphatase-like_dom"/>
</dbReference>
<dbReference type="InterPro" id="IPR004358">
    <property type="entry name" value="Sig_transdc_His_kin-like_C"/>
</dbReference>
<dbReference type="SUPFAM" id="SSF81606">
    <property type="entry name" value="PP2C-like"/>
    <property type="match status" value="1"/>
</dbReference>
<keyword evidence="11" id="KW-0472">Membrane</keyword>
<name>A0A8A4TKY3_SULCO</name>
<keyword evidence="11" id="KW-1133">Transmembrane helix</keyword>
<dbReference type="PROSITE" id="PS50885">
    <property type="entry name" value="HAMP"/>
    <property type="match status" value="1"/>
</dbReference>
<evidence type="ECO:0000256" key="8">
    <source>
        <dbReference type="PROSITE-ProRule" id="PRU00169"/>
    </source>
</evidence>
<dbReference type="SUPFAM" id="SSF52172">
    <property type="entry name" value="CheY-like"/>
    <property type="match status" value="1"/>
</dbReference>
<feature type="transmembrane region" description="Helical" evidence="11">
    <location>
        <begin position="98"/>
        <end position="121"/>
    </location>
</feature>
<dbReference type="RefSeq" id="WP_237379412.1">
    <property type="nucleotide sequence ID" value="NZ_CP071793.1"/>
</dbReference>
<evidence type="ECO:0000256" key="11">
    <source>
        <dbReference type="SAM" id="Phobius"/>
    </source>
</evidence>
<dbReference type="Gene3D" id="6.10.340.10">
    <property type="match status" value="1"/>
</dbReference>
<keyword evidence="11" id="KW-0812">Transmembrane</keyword>
<keyword evidence="9" id="KW-0175">Coiled coil</keyword>
<dbReference type="Gene3D" id="1.10.287.130">
    <property type="match status" value="1"/>
</dbReference>
<dbReference type="KEGG" id="scor:J3U87_29720"/>
<dbReference type="Gene3D" id="3.30.565.10">
    <property type="entry name" value="Histidine kinase-like ATPase, C-terminal domain"/>
    <property type="match status" value="1"/>
</dbReference>
<feature type="transmembrane region" description="Helical" evidence="11">
    <location>
        <begin position="218"/>
        <end position="238"/>
    </location>
</feature>
<evidence type="ECO:0000256" key="5">
    <source>
        <dbReference type="ARBA" id="ARBA00022679"/>
    </source>
</evidence>
<dbReference type="Proteomes" id="UP000663929">
    <property type="component" value="Chromosome"/>
</dbReference>
<keyword evidence="5" id="KW-0808">Transferase</keyword>
<dbReference type="GO" id="GO:0009927">
    <property type="term" value="F:histidine phosphotransfer kinase activity"/>
    <property type="evidence" value="ECO:0007669"/>
    <property type="project" value="TreeGrafter"/>
</dbReference>
<reference evidence="15" key="1">
    <citation type="submission" date="2021-03" db="EMBL/GenBank/DDBJ databases">
        <title>Acanthopleuribacteraceae sp. M133.</title>
        <authorList>
            <person name="Wang G."/>
        </authorList>
    </citation>
    <scope>NUCLEOTIDE SEQUENCE</scope>
    <source>
        <strain evidence="15">M133</strain>
    </source>
</reference>
<keyword evidence="7" id="KW-0902">Two-component regulatory system</keyword>
<dbReference type="GO" id="GO:0000155">
    <property type="term" value="F:phosphorelay sensor kinase activity"/>
    <property type="evidence" value="ECO:0007669"/>
    <property type="project" value="InterPro"/>
</dbReference>
<feature type="transmembrane region" description="Helical" evidence="11">
    <location>
        <begin position="133"/>
        <end position="156"/>
    </location>
</feature>
<evidence type="ECO:0000259" key="14">
    <source>
        <dbReference type="PROSITE" id="PS50885"/>
    </source>
</evidence>
<dbReference type="InterPro" id="IPR036097">
    <property type="entry name" value="HisK_dim/P_sf"/>
</dbReference>
<dbReference type="EC" id="2.7.13.3" evidence="3"/>
<feature type="transmembrane region" description="Helical" evidence="11">
    <location>
        <begin position="66"/>
        <end position="86"/>
    </location>
</feature>
<dbReference type="FunFam" id="3.30.565.10:FF:000010">
    <property type="entry name" value="Sensor histidine kinase RcsC"/>
    <property type="match status" value="1"/>
</dbReference>
<evidence type="ECO:0000256" key="2">
    <source>
        <dbReference type="ARBA" id="ARBA00004370"/>
    </source>
</evidence>
<evidence type="ECO:0000259" key="13">
    <source>
        <dbReference type="PROSITE" id="PS50110"/>
    </source>
</evidence>
<evidence type="ECO:0000256" key="1">
    <source>
        <dbReference type="ARBA" id="ARBA00000085"/>
    </source>
</evidence>
<dbReference type="SUPFAM" id="SSF47384">
    <property type="entry name" value="Homodimeric domain of signal transducing histidine kinase"/>
    <property type="match status" value="1"/>
</dbReference>
<evidence type="ECO:0000313" key="16">
    <source>
        <dbReference type="Proteomes" id="UP000663929"/>
    </source>
</evidence>
<evidence type="ECO:0000256" key="6">
    <source>
        <dbReference type="ARBA" id="ARBA00022777"/>
    </source>
</evidence>
<accession>A0A8A4TKY3</accession>
<dbReference type="SMART" id="SM00448">
    <property type="entry name" value="REC"/>
    <property type="match status" value="1"/>
</dbReference>
<dbReference type="InterPro" id="IPR036890">
    <property type="entry name" value="HATPase_C_sf"/>
</dbReference>
<evidence type="ECO:0000256" key="7">
    <source>
        <dbReference type="ARBA" id="ARBA00023012"/>
    </source>
</evidence>
<sequence length="1181" mass="133459">MELLLSYNSVASLAAILLGSVLTIFLLRIKHKTASTWLLTLVFGLFTLVMADAFVMLSVRASWTRFGVYLLFFLDIILTLLIQFAYRFPRNDHPVESNVVLVVTGLNALVIAVLIPNAVHLDADGWVQDFSKVLVSLLYVQVIRLAQYLWFLVIWVRKMLILEPRNGGRSALARCVFPHTRHGKSVRAFFVAFFIGLFMWPTQLMVQFRIISQAQQSFIFIVMTLLLFSVFFIIYINYIPEQTSFLDKLVGITLLLLLTTITFMGYLTWSETFGIYRSDRLEDVAASHRAVIEERPDILPKTVSYVVSRSHVQDGYLDDYEVFAAPDKHFDLEQLRRWDRETMTRMNWYWRLNLRFLQGFSSDLAGSEAEVQAARTLSTLMRREERMADLHLVNLADHYFCYRFLHGQRIYEVGFSHLHFRRFMNHGSSRQALAMVIFTTVLLLLFPHLLQNAVVRPLDNLLTGVRQVNHGEWDVRVPIHAFDEIGFLSDNFNNMVQSIRQAREQLHANATTLREQNLALSQLDRLKNEFLANTSHELRTPLHGIIGLAESLKSGVAGPLPEKARQDLSMISSSSRRLASLVNDILDFSKLRNRDLELQRTPVDFQVLTDVVLRIATPLVHGKKLELINEVPPETPAVWADENRLQQIMINLVGNAIKFTERGWVRVEAVRDKERPDMVEIHVRDTGIGIEPEKHQHIFESFEQAEGSIEREYGGTGLGLAIVKRLVELHGGKVWVHSQKGEGATFGFSLPISQKPGTFSGNREAQPATYDRDRSTSLLRPLEQDDTPKEKTIPPIAGEFTILVVDDEAVNRQVLVNQLTLANYQVVQATSGREALELVDEHPPFDLVLLDIMMPRMSGYEVCRVIRGSFSVRQVPVIFLTAKNQVSDLVTGFSAGANDFLTKPISRSELISRVNLHLYMKRLTEKNLRQERERVLLEAENARKSRELAEARRLQLSMLPAEIPRMAQVDLAVFMKPATEVGGDYYDFKAEGAQRLWIALGDATGHGLHAGTMVTAAKSQFIALAGRDTPRDFLYRASDGLASMGFEGLYMAMTFAELDQNRLTLSSAGMPFPLVYRAATDSLETLELQGLPLGTGLEANYDQVSVTLNPGDTVLMMSDGLEEMFDPRDEILGPGAVAEAFSRVASKAPQEALEALIESGNRWAQGQPPQDDVTLLVLKMR</sequence>
<organism evidence="15 16">
    <name type="scientific">Sulfidibacter corallicola</name>
    <dbReference type="NCBI Taxonomy" id="2818388"/>
    <lineage>
        <taxon>Bacteria</taxon>
        <taxon>Pseudomonadati</taxon>
        <taxon>Acidobacteriota</taxon>
        <taxon>Holophagae</taxon>
        <taxon>Acanthopleuribacterales</taxon>
        <taxon>Acanthopleuribacteraceae</taxon>
        <taxon>Sulfidibacter</taxon>
    </lineage>
</organism>
<dbReference type="Pfam" id="PF07228">
    <property type="entry name" value="SpoIIE"/>
    <property type="match status" value="1"/>
</dbReference>
<dbReference type="AlphaFoldDB" id="A0A8A4TKY3"/>
<evidence type="ECO:0000256" key="3">
    <source>
        <dbReference type="ARBA" id="ARBA00012438"/>
    </source>
</evidence>
<dbReference type="InterPro" id="IPR003661">
    <property type="entry name" value="HisK_dim/P_dom"/>
</dbReference>
<feature type="transmembrane region" description="Helical" evidence="11">
    <location>
        <begin position="432"/>
        <end position="450"/>
    </location>
</feature>
<dbReference type="SUPFAM" id="SSF55874">
    <property type="entry name" value="ATPase domain of HSP90 chaperone/DNA topoisomerase II/histidine kinase"/>
    <property type="match status" value="1"/>
</dbReference>
<dbReference type="EMBL" id="CP071793">
    <property type="protein sequence ID" value="QTD49782.1"/>
    <property type="molecule type" value="Genomic_DNA"/>
</dbReference>
<dbReference type="InterPro" id="IPR005467">
    <property type="entry name" value="His_kinase_dom"/>
</dbReference>
<keyword evidence="6" id="KW-0418">Kinase</keyword>
<dbReference type="InterPro" id="IPR003660">
    <property type="entry name" value="HAMP_dom"/>
</dbReference>
<dbReference type="Gene3D" id="3.60.40.10">
    <property type="entry name" value="PPM-type phosphatase domain"/>
    <property type="match status" value="1"/>
</dbReference>
<evidence type="ECO:0000313" key="15">
    <source>
        <dbReference type="EMBL" id="QTD49782.1"/>
    </source>
</evidence>
<feature type="region of interest" description="Disordered" evidence="10">
    <location>
        <begin position="757"/>
        <end position="790"/>
    </location>
</feature>
<evidence type="ECO:0000259" key="12">
    <source>
        <dbReference type="PROSITE" id="PS50109"/>
    </source>
</evidence>
<dbReference type="SUPFAM" id="SSF158472">
    <property type="entry name" value="HAMP domain-like"/>
    <property type="match status" value="1"/>
</dbReference>
<dbReference type="PROSITE" id="PS50110">
    <property type="entry name" value="RESPONSE_REGULATORY"/>
    <property type="match status" value="1"/>
</dbReference>
<comment type="catalytic activity">
    <reaction evidence="1">
        <text>ATP + protein L-histidine = ADP + protein N-phospho-L-histidine.</text>
        <dbReference type="EC" id="2.7.13.3"/>
    </reaction>
</comment>
<evidence type="ECO:0000256" key="4">
    <source>
        <dbReference type="ARBA" id="ARBA00022553"/>
    </source>
</evidence>
<dbReference type="Pfam" id="PF00512">
    <property type="entry name" value="HisKA"/>
    <property type="match status" value="1"/>
</dbReference>
<dbReference type="SMART" id="SM00388">
    <property type="entry name" value="HisKA"/>
    <property type="match status" value="1"/>
</dbReference>
<dbReference type="FunFam" id="1.10.287.130:FF:000001">
    <property type="entry name" value="Two-component sensor histidine kinase"/>
    <property type="match status" value="1"/>
</dbReference>
<feature type="coiled-coil region" evidence="9">
    <location>
        <begin position="920"/>
        <end position="954"/>
    </location>
</feature>
<keyword evidence="16" id="KW-1185">Reference proteome</keyword>
<gene>
    <name evidence="15" type="ORF">J3U87_29720</name>
</gene>
<dbReference type="CDD" id="cd06225">
    <property type="entry name" value="HAMP"/>
    <property type="match status" value="1"/>
</dbReference>
<feature type="domain" description="HAMP" evidence="14">
    <location>
        <begin position="452"/>
        <end position="504"/>
    </location>
</feature>
<dbReference type="SMART" id="SM00387">
    <property type="entry name" value="HATPase_c"/>
    <property type="match status" value="1"/>
</dbReference>
<feature type="transmembrane region" description="Helical" evidence="11">
    <location>
        <begin position="186"/>
        <end position="206"/>
    </location>
</feature>
<feature type="domain" description="Histidine kinase" evidence="12">
    <location>
        <begin position="533"/>
        <end position="754"/>
    </location>
</feature>
<feature type="transmembrane region" description="Helical" evidence="11">
    <location>
        <begin position="7"/>
        <end position="29"/>
    </location>
</feature>
<dbReference type="InterPro" id="IPR036457">
    <property type="entry name" value="PPM-type-like_dom_sf"/>
</dbReference>
<dbReference type="PANTHER" id="PTHR43047:SF72">
    <property type="entry name" value="OSMOSENSING HISTIDINE PROTEIN KINASE SLN1"/>
    <property type="match status" value="1"/>
</dbReference>
<dbReference type="PRINTS" id="PR00344">
    <property type="entry name" value="BCTRLSENSOR"/>
</dbReference>
<dbReference type="Pfam" id="PF00072">
    <property type="entry name" value="Response_reg"/>
    <property type="match status" value="1"/>
</dbReference>
<dbReference type="SMART" id="SM00304">
    <property type="entry name" value="HAMP"/>
    <property type="match status" value="1"/>
</dbReference>
<feature type="transmembrane region" description="Helical" evidence="11">
    <location>
        <begin position="35"/>
        <end position="59"/>
    </location>
</feature>
<comment type="subcellular location">
    <subcellularLocation>
        <location evidence="2">Membrane</location>
    </subcellularLocation>
</comment>
<protein>
    <recommendedName>
        <fullName evidence="3">histidine kinase</fullName>
        <ecNumber evidence="3">2.7.13.3</ecNumber>
    </recommendedName>
</protein>
<feature type="modified residue" description="4-aspartylphosphate" evidence="8">
    <location>
        <position position="851"/>
    </location>
</feature>
<dbReference type="CDD" id="cd16922">
    <property type="entry name" value="HATPase_EvgS-ArcB-TorS-like"/>
    <property type="match status" value="1"/>
</dbReference>
<dbReference type="Gene3D" id="3.40.50.2300">
    <property type="match status" value="1"/>
</dbReference>
<dbReference type="GO" id="GO:0005886">
    <property type="term" value="C:plasma membrane"/>
    <property type="evidence" value="ECO:0007669"/>
    <property type="project" value="TreeGrafter"/>
</dbReference>
<dbReference type="InterPro" id="IPR003594">
    <property type="entry name" value="HATPase_dom"/>
</dbReference>
<dbReference type="Pfam" id="PF02518">
    <property type="entry name" value="HATPase_c"/>
    <property type="match status" value="1"/>
</dbReference>
<dbReference type="CDD" id="cd00082">
    <property type="entry name" value="HisKA"/>
    <property type="match status" value="1"/>
</dbReference>
<feature type="domain" description="Response regulatory" evidence="13">
    <location>
        <begin position="801"/>
        <end position="918"/>
    </location>
</feature>